<comment type="subcellular location">
    <subcellularLocation>
        <location evidence="1 9">Cytoplasm</location>
    </subcellularLocation>
</comment>
<dbReference type="InterPro" id="IPR012135">
    <property type="entry name" value="Dihydroorotate_DH_1_2"/>
</dbReference>
<dbReference type="Pfam" id="PF01180">
    <property type="entry name" value="DHO_dh"/>
    <property type="match status" value="1"/>
</dbReference>
<gene>
    <name evidence="9" type="primary">pyrD</name>
    <name evidence="11" type="ORF">DWX20_08940</name>
</gene>
<dbReference type="InterPro" id="IPR050074">
    <property type="entry name" value="DHO_dehydrogenase"/>
</dbReference>
<proteinExistence type="inferred from homology"/>
<evidence type="ECO:0000256" key="9">
    <source>
        <dbReference type="HAMAP-Rule" id="MF_00224"/>
    </source>
</evidence>
<comment type="similarity">
    <text evidence="3 9">Belongs to the dihydroorotate dehydrogenase family. Type 1 subfamily.</text>
</comment>
<dbReference type="PANTHER" id="PTHR48109:SF1">
    <property type="entry name" value="DIHYDROOROTATE DEHYDROGENASE (FUMARATE)"/>
    <property type="match status" value="1"/>
</dbReference>
<dbReference type="CDD" id="cd04740">
    <property type="entry name" value="DHOD_1B_like"/>
    <property type="match status" value="1"/>
</dbReference>
<protein>
    <recommendedName>
        <fullName evidence="9">Dihydroorotate dehydrogenase</fullName>
        <shortName evidence="9">DHOD</shortName>
        <shortName evidence="9">DHODase</shortName>
        <shortName evidence="9">DHOdehase</shortName>
        <ecNumber evidence="9">1.3.-.-</ecNumber>
    </recommendedName>
</protein>
<dbReference type="UniPathway" id="UPA00070"/>
<comment type="catalytic activity">
    <reaction evidence="9">
        <text>(S)-dihydroorotate + A = orotate + AH2</text>
        <dbReference type="Rhea" id="RHEA:18073"/>
        <dbReference type="ChEBI" id="CHEBI:13193"/>
        <dbReference type="ChEBI" id="CHEBI:17499"/>
        <dbReference type="ChEBI" id="CHEBI:30839"/>
        <dbReference type="ChEBI" id="CHEBI:30864"/>
    </reaction>
</comment>
<feature type="domain" description="Dihydroorotate dehydrogenase catalytic" evidence="10">
    <location>
        <begin position="6"/>
        <end position="288"/>
    </location>
</feature>
<feature type="binding site" evidence="9">
    <location>
        <position position="219"/>
    </location>
    <ligand>
        <name>FMN</name>
        <dbReference type="ChEBI" id="CHEBI:58210"/>
    </ligand>
</feature>
<dbReference type="PIRSF" id="PIRSF000164">
    <property type="entry name" value="DHO_oxidase"/>
    <property type="match status" value="1"/>
</dbReference>
<dbReference type="InterPro" id="IPR005720">
    <property type="entry name" value="Dihydroorotate_DH_cat"/>
</dbReference>
<dbReference type="NCBIfam" id="NF005574">
    <property type="entry name" value="PRK07259.1"/>
    <property type="match status" value="1"/>
</dbReference>
<feature type="binding site" evidence="9">
    <location>
        <position position="129"/>
    </location>
    <ligand>
        <name>FMN</name>
        <dbReference type="ChEBI" id="CHEBI:58210"/>
    </ligand>
</feature>
<dbReference type="NCBIfam" id="TIGR01037">
    <property type="entry name" value="pyrD_sub1_fam"/>
    <property type="match status" value="1"/>
</dbReference>
<feature type="binding site" evidence="9">
    <location>
        <begin position="245"/>
        <end position="246"/>
    </location>
    <ligand>
        <name>FMN</name>
        <dbReference type="ChEBI" id="CHEBI:58210"/>
    </ligand>
</feature>
<dbReference type="EMBL" id="QRWX01000004">
    <property type="protein sequence ID" value="RGT54280.1"/>
    <property type="molecule type" value="Genomic_DNA"/>
</dbReference>
<dbReference type="InterPro" id="IPR049622">
    <property type="entry name" value="Dihydroorotate_DH_I"/>
</dbReference>
<dbReference type="Gene3D" id="3.20.20.70">
    <property type="entry name" value="Aldolase class I"/>
    <property type="match status" value="1"/>
</dbReference>
<comment type="pathway">
    <text evidence="2 9">Pyrimidine metabolism; UMP biosynthesis via de novo pathway.</text>
</comment>
<evidence type="ECO:0000256" key="1">
    <source>
        <dbReference type="ARBA" id="ARBA00004496"/>
    </source>
</evidence>
<feature type="binding site" evidence="9">
    <location>
        <begin position="70"/>
        <end position="74"/>
    </location>
    <ligand>
        <name>substrate</name>
    </ligand>
</feature>
<keyword evidence="7 9" id="KW-0665">Pyrimidine biosynthesis</keyword>
<dbReference type="PANTHER" id="PTHR48109">
    <property type="entry name" value="DIHYDROOROTATE DEHYDROGENASE (QUINONE), MITOCHONDRIAL-RELATED"/>
    <property type="match status" value="1"/>
</dbReference>
<dbReference type="InterPro" id="IPR013785">
    <property type="entry name" value="Aldolase_TIM"/>
</dbReference>
<evidence type="ECO:0000259" key="10">
    <source>
        <dbReference type="Pfam" id="PF01180"/>
    </source>
</evidence>
<evidence type="ECO:0000256" key="7">
    <source>
        <dbReference type="ARBA" id="ARBA00022975"/>
    </source>
</evidence>
<keyword evidence="4 9" id="KW-0963">Cytoplasm</keyword>
<feature type="binding site" evidence="9">
    <location>
        <position position="101"/>
    </location>
    <ligand>
        <name>FMN</name>
        <dbReference type="ChEBI" id="CHEBI:58210"/>
    </ligand>
</feature>
<dbReference type="GO" id="GO:0044205">
    <property type="term" value="P:'de novo' UMP biosynthetic process"/>
    <property type="evidence" value="ECO:0007669"/>
    <property type="project" value="UniProtKB-UniRule"/>
</dbReference>
<feature type="binding site" evidence="9">
    <location>
        <begin position="194"/>
        <end position="195"/>
    </location>
    <ligand>
        <name>substrate</name>
    </ligand>
</feature>
<comment type="function">
    <text evidence="9">Catalyzes the conversion of dihydroorotate to orotate.</text>
</comment>
<dbReference type="Proteomes" id="UP000284731">
    <property type="component" value="Unassembled WGS sequence"/>
</dbReference>
<dbReference type="HAMAP" id="MF_00224">
    <property type="entry name" value="DHO_dh_type1"/>
    <property type="match status" value="1"/>
</dbReference>
<evidence type="ECO:0000256" key="2">
    <source>
        <dbReference type="ARBA" id="ARBA00004725"/>
    </source>
</evidence>
<dbReference type="GO" id="GO:0006207">
    <property type="term" value="P:'de novo' pyrimidine nucleobase biosynthetic process"/>
    <property type="evidence" value="ECO:0007669"/>
    <property type="project" value="InterPro"/>
</dbReference>
<keyword evidence="8 9" id="KW-0560">Oxidoreductase</keyword>
<evidence type="ECO:0000313" key="12">
    <source>
        <dbReference type="Proteomes" id="UP000284731"/>
    </source>
</evidence>
<feature type="binding site" evidence="9">
    <location>
        <position position="167"/>
    </location>
    <ligand>
        <name>FMN</name>
        <dbReference type="ChEBI" id="CHEBI:58210"/>
    </ligand>
</feature>
<reference evidence="11 12" key="1">
    <citation type="submission" date="2018-08" db="EMBL/GenBank/DDBJ databases">
        <title>A genome reference for cultivated species of the human gut microbiota.</title>
        <authorList>
            <person name="Zou Y."/>
            <person name="Xue W."/>
            <person name="Luo G."/>
        </authorList>
    </citation>
    <scope>NUCLEOTIDE SEQUENCE [LARGE SCALE GENOMIC DNA]</scope>
    <source>
        <strain evidence="11 12">AF18-46</strain>
    </source>
</reference>
<name>A0A412PBP0_9FIRM</name>
<dbReference type="SUPFAM" id="SSF51395">
    <property type="entry name" value="FMN-linked oxidoreductases"/>
    <property type="match status" value="1"/>
</dbReference>
<evidence type="ECO:0000256" key="4">
    <source>
        <dbReference type="ARBA" id="ARBA00022490"/>
    </source>
</evidence>
<dbReference type="EC" id="1.3.-.-" evidence="9"/>
<feature type="binding site" evidence="9">
    <location>
        <position position="193"/>
    </location>
    <ligand>
        <name>FMN</name>
        <dbReference type="ChEBI" id="CHEBI:58210"/>
    </ligand>
</feature>
<accession>A0A412PBP0</accession>
<dbReference type="InterPro" id="IPR001295">
    <property type="entry name" value="Dihydroorotate_DH_CS"/>
</dbReference>
<dbReference type="PROSITE" id="PS00911">
    <property type="entry name" value="DHODEHASE_1"/>
    <property type="match status" value="1"/>
</dbReference>
<comment type="caution">
    <text evidence="11">The sequence shown here is derived from an EMBL/GenBank/DDBJ whole genome shotgun (WGS) entry which is preliminary data.</text>
</comment>
<feature type="binding site" evidence="9">
    <location>
        <position position="46"/>
    </location>
    <ligand>
        <name>substrate</name>
    </ligand>
</feature>
<feature type="binding site" evidence="9">
    <location>
        <position position="129"/>
    </location>
    <ligand>
        <name>substrate</name>
    </ligand>
</feature>
<comment type="cofactor">
    <cofactor evidence="9">
        <name>FMN</name>
        <dbReference type="ChEBI" id="CHEBI:58210"/>
    </cofactor>
    <text evidence="9">Binds 1 FMN per subunit.</text>
</comment>
<evidence type="ECO:0000256" key="5">
    <source>
        <dbReference type="ARBA" id="ARBA00022630"/>
    </source>
</evidence>
<dbReference type="RefSeq" id="WP_118765253.1">
    <property type="nucleotide sequence ID" value="NZ_CABJCF010000004.1"/>
</dbReference>
<dbReference type="PROSITE" id="PS00912">
    <property type="entry name" value="DHODEHASE_2"/>
    <property type="match status" value="1"/>
</dbReference>
<dbReference type="GO" id="GO:0005737">
    <property type="term" value="C:cytoplasm"/>
    <property type="evidence" value="ECO:0007669"/>
    <property type="project" value="UniProtKB-SubCell"/>
</dbReference>
<dbReference type="AlphaFoldDB" id="A0A412PBP0"/>
<dbReference type="InterPro" id="IPR024920">
    <property type="entry name" value="Dihydroorotate_DH_1"/>
</dbReference>
<dbReference type="InterPro" id="IPR033888">
    <property type="entry name" value="DHOD_1B"/>
</dbReference>
<sequence length="306" mass="33137">MEVNTKVNLSGLILDNPVIPASGTFGFGKEYVDFYDINILGSISIKGTTVQRRKGNHQPRIAECYSGLINSVGLENPGMENVIQKELKDLEMIYRKPIIANISGFSVEEYVTLAKEMDKVDNVGIIEVNISCPNVDHGGLAFGTNADNVRELTKKIKEVTTKPIYMKLSPNVTDIKEIARAAQEGGADGISLINTLMGMRIDINRRKPVIANKKGGFSGPAIFPVALRMVYEVYEATNLPIIGIGGISSAEDVIEMMMAGATAVQIGAANLINPMACKEIIEELPIVMKKLGITSLDEIIGTAHKD</sequence>
<feature type="active site" description="Nucleophile" evidence="9">
    <location>
        <position position="132"/>
    </location>
</feature>
<dbReference type="FunFam" id="3.20.20.70:FF:000027">
    <property type="entry name" value="Dihydropyrimidine dehydrogenase [NADP(+)]"/>
    <property type="match status" value="1"/>
</dbReference>
<feature type="binding site" evidence="9">
    <location>
        <begin position="46"/>
        <end position="47"/>
    </location>
    <ligand>
        <name>FMN</name>
        <dbReference type="ChEBI" id="CHEBI:58210"/>
    </ligand>
</feature>
<evidence type="ECO:0000256" key="3">
    <source>
        <dbReference type="ARBA" id="ARBA00008008"/>
    </source>
</evidence>
<evidence type="ECO:0000256" key="6">
    <source>
        <dbReference type="ARBA" id="ARBA00022643"/>
    </source>
</evidence>
<keyword evidence="5 9" id="KW-0285">Flavoprotein</keyword>
<feature type="binding site" evidence="9">
    <location>
        <position position="22"/>
    </location>
    <ligand>
        <name>FMN</name>
        <dbReference type="ChEBI" id="CHEBI:58210"/>
    </ligand>
</feature>
<organism evidence="11 12">
    <name type="scientific">Solobacterium moorei</name>
    <dbReference type="NCBI Taxonomy" id="102148"/>
    <lineage>
        <taxon>Bacteria</taxon>
        <taxon>Bacillati</taxon>
        <taxon>Bacillota</taxon>
        <taxon>Erysipelotrichia</taxon>
        <taxon>Erysipelotrichales</taxon>
        <taxon>Erysipelotrichaceae</taxon>
        <taxon>Solobacterium</taxon>
    </lineage>
</organism>
<evidence type="ECO:0000256" key="8">
    <source>
        <dbReference type="ARBA" id="ARBA00023002"/>
    </source>
</evidence>
<dbReference type="GO" id="GO:0004152">
    <property type="term" value="F:dihydroorotate dehydrogenase activity"/>
    <property type="evidence" value="ECO:0007669"/>
    <property type="project" value="UniProtKB-UniRule"/>
</dbReference>
<keyword evidence="6 9" id="KW-0288">FMN</keyword>
<comment type="caution">
    <text evidence="9">Lacks conserved residue(s) required for the propagation of feature annotation.</text>
</comment>
<evidence type="ECO:0000313" key="11">
    <source>
        <dbReference type="EMBL" id="RGT54280.1"/>
    </source>
</evidence>